<dbReference type="Pfam" id="PF05996">
    <property type="entry name" value="Fe_bilin_red"/>
    <property type="match status" value="1"/>
</dbReference>
<dbReference type="PANTHER" id="PTHR34557:SF1">
    <property type="entry name" value="PHYTOCHROMOBILIN:FERREDOXIN OXIDOREDUCTASE, CHLOROPLASTIC"/>
    <property type="match status" value="1"/>
</dbReference>
<dbReference type="EMBL" id="OU503048">
    <property type="protein sequence ID" value="CAI9774515.1"/>
    <property type="molecule type" value="Genomic_DNA"/>
</dbReference>
<name>A0AAD1ZRV4_9LAMI</name>
<comment type="similarity">
    <text evidence="1">Belongs to the HY2 family.</text>
</comment>
<gene>
    <name evidence="3" type="ORF">FPE_LOCUS21945</name>
</gene>
<organism evidence="3 4">
    <name type="scientific">Fraxinus pennsylvanica</name>
    <dbReference type="NCBI Taxonomy" id="56036"/>
    <lineage>
        <taxon>Eukaryota</taxon>
        <taxon>Viridiplantae</taxon>
        <taxon>Streptophyta</taxon>
        <taxon>Embryophyta</taxon>
        <taxon>Tracheophyta</taxon>
        <taxon>Spermatophyta</taxon>
        <taxon>Magnoliopsida</taxon>
        <taxon>eudicotyledons</taxon>
        <taxon>Gunneridae</taxon>
        <taxon>Pentapetalae</taxon>
        <taxon>asterids</taxon>
        <taxon>lamiids</taxon>
        <taxon>Lamiales</taxon>
        <taxon>Oleaceae</taxon>
        <taxon>Oleeae</taxon>
        <taxon>Fraxinus</taxon>
    </lineage>
</organism>
<dbReference type="InterPro" id="IPR009249">
    <property type="entry name" value="Ferredoxin-dep_bilin_Rdtase"/>
</dbReference>
<dbReference type="Gene3D" id="3.40.1500.20">
    <property type="match status" value="1"/>
</dbReference>
<dbReference type="Proteomes" id="UP000834106">
    <property type="component" value="Chromosome 13"/>
</dbReference>
<evidence type="ECO:0000313" key="3">
    <source>
        <dbReference type="EMBL" id="CAI9774515.1"/>
    </source>
</evidence>
<dbReference type="AlphaFoldDB" id="A0AAD1ZRV4"/>
<keyword evidence="4" id="KW-1185">Reference proteome</keyword>
<dbReference type="GO" id="GO:0050619">
    <property type="term" value="F:phytochromobilin:ferredoxin oxidoreductase activity"/>
    <property type="evidence" value="ECO:0007669"/>
    <property type="project" value="TreeGrafter"/>
</dbReference>
<protein>
    <submittedName>
        <fullName evidence="3">Uncharacterized protein</fullName>
    </submittedName>
</protein>
<reference evidence="3" key="1">
    <citation type="submission" date="2023-05" db="EMBL/GenBank/DDBJ databases">
        <authorList>
            <person name="Huff M."/>
        </authorList>
    </citation>
    <scope>NUCLEOTIDE SEQUENCE</scope>
</reference>
<keyword evidence="2" id="KW-0560">Oxidoreductase</keyword>
<evidence type="ECO:0000313" key="4">
    <source>
        <dbReference type="Proteomes" id="UP000834106"/>
    </source>
</evidence>
<proteinExistence type="inferred from homology"/>
<accession>A0AAD1ZRV4</accession>
<dbReference type="PANTHER" id="PTHR34557">
    <property type="entry name" value="PHYTOCHROMOBILIN:FERREDOXIN OXIDOREDUCTASE, CHLOROPLASTIC"/>
    <property type="match status" value="1"/>
</dbReference>
<dbReference type="GO" id="GO:0050897">
    <property type="term" value="F:cobalt ion binding"/>
    <property type="evidence" value="ECO:0007669"/>
    <property type="project" value="InterPro"/>
</dbReference>
<evidence type="ECO:0000256" key="2">
    <source>
        <dbReference type="ARBA" id="ARBA00023002"/>
    </source>
</evidence>
<dbReference type="GO" id="GO:0010024">
    <property type="term" value="P:phytochromobilin biosynthetic process"/>
    <property type="evidence" value="ECO:0007669"/>
    <property type="project" value="InterPro"/>
</dbReference>
<evidence type="ECO:0000256" key="1">
    <source>
        <dbReference type="ARBA" id="ARBA00006908"/>
    </source>
</evidence>
<sequence>MDGKTELRMLSYEASKIGVVRSLCVDQSDMMQHCVQVLDLGIFPRPEIDLPIFCANFFTTASMSIIVLDLDLLHDVINQRDYKEKYYKHLIPLGLKYAELLPGGVKITNESLRFFSLTVNYMDQTHKPYRSPFQVRFELMDKATEKTRGPQIMCNLEAQRRYPTWRAEKDPGYQVLTRLIGETRAKQSDLGYRASSFIFLYVVVFAL</sequence>